<proteinExistence type="predicted"/>
<evidence type="ECO:0000313" key="2">
    <source>
        <dbReference type="EMBL" id="PXA05430.1"/>
    </source>
</evidence>
<dbReference type="Gene3D" id="2.50.20.10">
    <property type="entry name" value="Lipoprotein localisation LolA/LolB/LppX"/>
    <property type="match status" value="1"/>
</dbReference>
<dbReference type="CDD" id="cd16329">
    <property type="entry name" value="LolA_like"/>
    <property type="match status" value="1"/>
</dbReference>
<gene>
    <name evidence="2" type="ORF">DDZ13_00755</name>
</gene>
<dbReference type="EMBL" id="QHJQ01000001">
    <property type="protein sequence ID" value="PXA05430.1"/>
    <property type="molecule type" value="Genomic_DNA"/>
</dbReference>
<organism evidence="2 3">
    <name type="scientific">Coraliomargarita sinensis</name>
    <dbReference type="NCBI Taxonomy" id="2174842"/>
    <lineage>
        <taxon>Bacteria</taxon>
        <taxon>Pseudomonadati</taxon>
        <taxon>Verrucomicrobiota</taxon>
        <taxon>Opitutia</taxon>
        <taxon>Puniceicoccales</taxon>
        <taxon>Coraliomargaritaceae</taxon>
        <taxon>Coraliomargarita</taxon>
    </lineage>
</organism>
<evidence type="ECO:0000313" key="3">
    <source>
        <dbReference type="Proteomes" id="UP000247099"/>
    </source>
</evidence>
<evidence type="ECO:0000259" key="1">
    <source>
        <dbReference type="Pfam" id="PF17131"/>
    </source>
</evidence>
<name>A0A317ZIS8_9BACT</name>
<dbReference type="Pfam" id="PF17131">
    <property type="entry name" value="LolA_like"/>
    <property type="match status" value="1"/>
</dbReference>
<dbReference type="Proteomes" id="UP000247099">
    <property type="component" value="Unassembled WGS sequence"/>
</dbReference>
<dbReference type="InParanoid" id="A0A317ZIS8"/>
<keyword evidence="2" id="KW-0449">Lipoprotein</keyword>
<dbReference type="AlphaFoldDB" id="A0A317ZIS8"/>
<reference evidence="2 3" key="1">
    <citation type="submission" date="2018-05" db="EMBL/GenBank/DDBJ databases">
        <title>Coraliomargarita sinensis sp. nov., isolated from a marine solar saltern.</title>
        <authorList>
            <person name="Zhou L.Y."/>
        </authorList>
    </citation>
    <scope>NUCLEOTIDE SEQUENCE [LARGE SCALE GENOMIC DNA]</scope>
    <source>
        <strain evidence="2 3">WN38</strain>
    </source>
</reference>
<feature type="domain" description="Uncharacterized protein TP-0789" evidence="1">
    <location>
        <begin position="72"/>
        <end position="245"/>
    </location>
</feature>
<dbReference type="InterPro" id="IPR033399">
    <property type="entry name" value="TP_0789-like"/>
</dbReference>
<keyword evidence="3" id="KW-1185">Reference proteome</keyword>
<accession>A0A317ZIS8</accession>
<sequence>MLSDMFKHYIYLILVGFFCCQIHAIEPKEILARADAARGNLDGVRWTVEITDADEATRKIEVRARGFDMRAETLAPSRQKGHTLLLSKGNMWFYKPGLSKAVPVSTRQKLAGKAANGDIASTNYAEDYEVLSMQEGMLDSEPCYLFELQAESRNVTYARIKYWISKERLVGLRAEYYNPDGSKQLKHANMSYAHSILKQGEDIPFISRISISDAIGDTTKTIMKFSPPELGPVPNRLFSPQSLAR</sequence>
<protein>
    <submittedName>
        <fullName evidence="2">Outer membrane lipoprotein-sorting protein</fullName>
    </submittedName>
</protein>
<comment type="caution">
    <text evidence="2">The sequence shown here is derived from an EMBL/GenBank/DDBJ whole genome shotgun (WGS) entry which is preliminary data.</text>
</comment>